<dbReference type="HOGENOM" id="CLU_013985_19_1_0"/>
<dbReference type="PANTHER" id="PTHR43617">
    <property type="entry name" value="L-AMINO ACID N-ACETYLTRANSFERASE"/>
    <property type="match status" value="1"/>
</dbReference>
<evidence type="ECO:0000259" key="1">
    <source>
        <dbReference type="PROSITE" id="PS51186"/>
    </source>
</evidence>
<dbReference type="Pfam" id="PF00583">
    <property type="entry name" value="Acetyltransf_1"/>
    <property type="match status" value="1"/>
</dbReference>
<organism evidence="2">
    <name type="scientific">Candidatus Moduliflexus flocculans</name>
    <dbReference type="NCBI Taxonomy" id="1499966"/>
    <lineage>
        <taxon>Bacteria</taxon>
        <taxon>Candidatus Moduliflexota</taxon>
        <taxon>Candidatus Moduliflexia</taxon>
        <taxon>Candidatus Moduliflexales</taxon>
        <taxon>Candidatus Moduliflexaceae</taxon>
    </lineage>
</organism>
<evidence type="ECO:0000313" key="3">
    <source>
        <dbReference type="Proteomes" id="UP000030700"/>
    </source>
</evidence>
<dbReference type="SUPFAM" id="SSF55729">
    <property type="entry name" value="Acyl-CoA N-acyltransferases (Nat)"/>
    <property type="match status" value="1"/>
</dbReference>
<evidence type="ECO:0000313" key="2">
    <source>
        <dbReference type="EMBL" id="GAK53351.1"/>
    </source>
</evidence>
<dbReference type="InterPro" id="IPR050276">
    <property type="entry name" value="MshD_Acetyltransferase"/>
</dbReference>
<dbReference type="PANTHER" id="PTHR43617:SF34">
    <property type="entry name" value="PUTATIVE-RELATED"/>
    <property type="match status" value="1"/>
</dbReference>
<keyword evidence="2" id="KW-0808">Transferase</keyword>
<proteinExistence type="predicted"/>
<dbReference type="Proteomes" id="UP000030700">
    <property type="component" value="Unassembled WGS sequence"/>
</dbReference>
<sequence>MNVWKIERSTKQYAPSFNKAVDLVARERKYLATVEGFSLESSLNYVTFMEEHDYPQYFAISDEDVVVGWCDITPKSIPEFRHVGVLGIGIIAPFRNQGIGRALLETTLQHAKKKSGVERVELLVFASNQRAIELYKKCGFEYEGEKRKVRKIDGRYENEIL</sequence>
<feature type="domain" description="N-acetyltransferase" evidence="1">
    <location>
        <begin position="1"/>
        <end position="161"/>
    </location>
</feature>
<dbReference type="Gene3D" id="3.40.630.30">
    <property type="match status" value="1"/>
</dbReference>
<protein>
    <submittedName>
        <fullName evidence="2">Acetyltransferase protein</fullName>
    </submittedName>
</protein>
<accession>A0A0S6W0V3</accession>
<reference evidence="2" key="1">
    <citation type="journal article" date="2015" name="PeerJ">
        <title>First genomic representation of candidate bacterial phylum KSB3 points to enhanced environmental sensing as a trigger of wastewater bulking.</title>
        <authorList>
            <person name="Sekiguchi Y."/>
            <person name="Ohashi A."/>
            <person name="Parks D.H."/>
            <person name="Yamauchi T."/>
            <person name="Tyson G.W."/>
            <person name="Hugenholtz P."/>
        </authorList>
    </citation>
    <scope>NUCLEOTIDE SEQUENCE [LARGE SCALE GENOMIC DNA]</scope>
</reference>
<dbReference type="PROSITE" id="PS51186">
    <property type="entry name" value="GNAT"/>
    <property type="match status" value="1"/>
</dbReference>
<dbReference type="InterPro" id="IPR000182">
    <property type="entry name" value="GNAT_dom"/>
</dbReference>
<dbReference type="AlphaFoldDB" id="A0A0S6W0V3"/>
<name>A0A0S6W0V3_9BACT</name>
<dbReference type="GO" id="GO:0016747">
    <property type="term" value="F:acyltransferase activity, transferring groups other than amino-acyl groups"/>
    <property type="evidence" value="ECO:0007669"/>
    <property type="project" value="InterPro"/>
</dbReference>
<keyword evidence="3" id="KW-1185">Reference proteome</keyword>
<dbReference type="CDD" id="cd04301">
    <property type="entry name" value="NAT_SF"/>
    <property type="match status" value="1"/>
</dbReference>
<dbReference type="STRING" id="1499966.U14_04616"/>
<dbReference type="EMBL" id="DF820459">
    <property type="protein sequence ID" value="GAK53351.1"/>
    <property type="molecule type" value="Genomic_DNA"/>
</dbReference>
<gene>
    <name evidence="2" type="ORF">U14_04616</name>
</gene>
<dbReference type="InterPro" id="IPR016181">
    <property type="entry name" value="Acyl_CoA_acyltransferase"/>
</dbReference>